<evidence type="ECO:0000313" key="9">
    <source>
        <dbReference type="Proteomes" id="UP000268162"/>
    </source>
</evidence>
<dbReference type="PIRSF" id="PIRSF015840">
    <property type="entry name" value="DUF284_TM_euk"/>
    <property type="match status" value="1"/>
</dbReference>
<reference evidence="9" key="1">
    <citation type="journal article" date="2018" name="Nat. Microbiol.">
        <title>Leveraging single-cell genomics to expand the fungal tree of life.</title>
        <authorList>
            <person name="Ahrendt S.R."/>
            <person name="Quandt C.A."/>
            <person name="Ciobanu D."/>
            <person name="Clum A."/>
            <person name="Salamov A."/>
            <person name="Andreopoulos B."/>
            <person name="Cheng J.F."/>
            <person name="Woyke T."/>
            <person name="Pelin A."/>
            <person name="Henrissat B."/>
            <person name="Reynolds N.K."/>
            <person name="Benny G.L."/>
            <person name="Smith M.E."/>
            <person name="James T.Y."/>
            <person name="Grigoriev I.V."/>
        </authorList>
    </citation>
    <scope>NUCLEOTIDE SEQUENCE [LARGE SCALE GENOMIC DNA]</scope>
    <source>
        <strain evidence="9">RSA 468</strain>
    </source>
</reference>
<dbReference type="PANTHER" id="PTHR10926">
    <property type="entry name" value="CELL CYCLE CONTROL PROTEIN 50"/>
    <property type="match status" value="1"/>
</dbReference>
<evidence type="ECO:0000256" key="4">
    <source>
        <dbReference type="ARBA" id="ARBA00022989"/>
    </source>
</evidence>
<dbReference type="GO" id="GO:0005794">
    <property type="term" value="C:Golgi apparatus"/>
    <property type="evidence" value="ECO:0007669"/>
    <property type="project" value="TreeGrafter"/>
</dbReference>
<organism evidence="8 9">
    <name type="scientific">Dimargaris cristalligena</name>
    <dbReference type="NCBI Taxonomy" id="215637"/>
    <lineage>
        <taxon>Eukaryota</taxon>
        <taxon>Fungi</taxon>
        <taxon>Fungi incertae sedis</taxon>
        <taxon>Zoopagomycota</taxon>
        <taxon>Kickxellomycotina</taxon>
        <taxon>Dimargaritomycetes</taxon>
        <taxon>Dimargaritales</taxon>
        <taxon>Dimargaritaceae</taxon>
        <taxon>Dimargaris</taxon>
    </lineage>
</organism>
<evidence type="ECO:0000256" key="3">
    <source>
        <dbReference type="ARBA" id="ARBA00022692"/>
    </source>
</evidence>
<comment type="subcellular location">
    <subcellularLocation>
        <location evidence="1">Membrane</location>
        <topology evidence="1">Multi-pass membrane protein</topology>
    </subcellularLocation>
</comment>
<dbReference type="STRING" id="215637.A0A4Q0A2V2"/>
<evidence type="ECO:0000256" key="7">
    <source>
        <dbReference type="SAM" id="Phobius"/>
    </source>
</evidence>
<dbReference type="Proteomes" id="UP000268162">
    <property type="component" value="Unassembled WGS sequence"/>
</dbReference>
<evidence type="ECO:0000256" key="5">
    <source>
        <dbReference type="ARBA" id="ARBA00023136"/>
    </source>
</evidence>
<evidence type="ECO:0000256" key="6">
    <source>
        <dbReference type="PIRNR" id="PIRNR015840"/>
    </source>
</evidence>
<protein>
    <submittedName>
        <fullName evidence="8">Cell cycle control protein</fullName>
    </submittedName>
</protein>
<dbReference type="GO" id="GO:0005886">
    <property type="term" value="C:plasma membrane"/>
    <property type="evidence" value="ECO:0007669"/>
    <property type="project" value="TreeGrafter"/>
</dbReference>
<dbReference type="PANTHER" id="PTHR10926:SF0">
    <property type="entry name" value="CDC50, ISOFORM A"/>
    <property type="match status" value="1"/>
</dbReference>
<dbReference type="AlphaFoldDB" id="A0A4Q0A2V2"/>
<accession>A0A4Q0A2V2</accession>
<dbReference type="Pfam" id="PF03381">
    <property type="entry name" value="CDC50"/>
    <property type="match status" value="1"/>
</dbReference>
<dbReference type="GO" id="GO:0005783">
    <property type="term" value="C:endoplasmic reticulum"/>
    <property type="evidence" value="ECO:0007669"/>
    <property type="project" value="TreeGrafter"/>
</dbReference>
<feature type="transmembrane region" description="Helical" evidence="7">
    <location>
        <begin position="333"/>
        <end position="354"/>
    </location>
</feature>
<evidence type="ECO:0000313" key="8">
    <source>
        <dbReference type="EMBL" id="RKP40476.1"/>
    </source>
</evidence>
<dbReference type="GO" id="GO:0045332">
    <property type="term" value="P:phospholipid translocation"/>
    <property type="evidence" value="ECO:0007669"/>
    <property type="project" value="UniProtKB-UniRule"/>
</dbReference>
<dbReference type="EMBL" id="ML002208">
    <property type="protein sequence ID" value="RKP40476.1"/>
    <property type="molecule type" value="Genomic_DNA"/>
</dbReference>
<keyword evidence="9" id="KW-1185">Reference proteome</keyword>
<evidence type="ECO:0000256" key="2">
    <source>
        <dbReference type="ARBA" id="ARBA00009457"/>
    </source>
</evidence>
<dbReference type="InterPro" id="IPR005045">
    <property type="entry name" value="CDC50/LEM3_fam"/>
</dbReference>
<gene>
    <name evidence="8" type="ORF">BJ085DRAFT_30493</name>
</gene>
<evidence type="ECO:0000256" key="1">
    <source>
        <dbReference type="ARBA" id="ARBA00004141"/>
    </source>
</evidence>
<proteinExistence type="inferred from homology"/>
<feature type="transmembrane region" description="Helical" evidence="7">
    <location>
        <begin position="34"/>
        <end position="56"/>
    </location>
</feature>
<keyword evidence="4 7" id="KW-1133">Transmembrane helix</keyword>
<keyword evidence="5 6" id="KW-0472">Membrane</keyword>
<sequence length="391" mass="43305">MSPSTTETKSKKPANTAFKQQRLKAWQPLLTPKTVLPTFFIIGIIFAPLGGVLLWASDSVNEIIIDYTGCSKAGTTYVSVPSTDYSIRVSGASNGQMEQIPQYKYDNNQCTVQFSLPSDLKPPVFLYYKLSNFYQNHRRYVKSLDANQLRGEAVSASTLNKSSRSGCSPLSTTTVNGVEKIIYPCGLIANSMFNDTMHDPVLQNPTNTTSDSVVYPFSAQGITWPSDKQKYGKTDYNMDEIVPPPNWLQRFPDGVYTSEHPPPDLSTDERFQVWMRTAGLPTFRKLYGRNDGATMRSGIYEMVIENNYDVLSFGGSKSIVISTVSFMGGKNPFLGIAYIVVGVLCVVLGCLFTARHIYRPRKLGDHTYLSWNQQVASGLASQNNHGGTPAQ</sequence>
<keyword evidence="3 7" id="KW-0812">Transmembrane</keyword>
<name>A0A4Q0A2V2_9FUNG</name>
<comment type="similarity">
    <text evidence="2 6">Belongs to the CDC50/LEM3 family.</text>
</comment>